<dbReference type="RefSeq" id="XP_020088464.1">
    <property type="nucleotide sequence ID" value="XM_020232875.1"/>
</dbReference>
<dbReference type="GO" id="GO:0003723">
    <property type="term" value="F:RNA binding"/>
    <property type="evidence" value="ECO:0007669"/>
    <property type="project" value="InterPro"/>
</dbReference>
<dbReference type="NCBIfam" id="TIGR00756">
    <property type="entry name" value="PPR"/>
    <property type="match status" value="6"/>
</dbReference>
<dbReference type="InterPro" id="IPR032867">
    <property type="entry name" value="DYW_dom"/>
</dbReference>
<dbReference type="PANTHER" id="PTHR47926">
    <property type="entry name" value="PENTATRICOPEPTIDE REPEAT-CONTAINING PROTEIN"/>
    <property type="match status" value="1"/>
</dbReference>
<feature type="repeat" description="PPR" evidence="3">
    <location>
        <begin position="353"/>
        <end position="383"/>
    </location>
</feature>
<dbReference type="FunFam" id="1.25.40.10:FF:000184">
    <property type="entry name" value="Pentatricopeptide repeat-containing protein, chloroplastic"/>
    <property type="match status" value="1"/>
</dbReference>
<dbReference type="OrthoDB" id="360390at2759"/>
<feature type="repeat" description="PPR" evidence="3">
    <location>
        <begin position="450"/>
        <end position="480"/>
    </location>
</feature>
<dbReference type="Gene3D" id="1.25.40.10">
    <property type="entry name" value="Tetratricopeptide repeat domain"/>
    <property type="match status" value="3"/>
</dbReference>
<dbReference type="InterPro" id="IPR046848">
    <property type="entry name" value="E_motif"/>
</dbReference>
<dbReference type="Proteomes" id="UP000515123">
    <property type="component" value="Linkage group 5"/>
</dbReference>
<dbReference type="PANTHER" id="PTHR47926:SF373">
    <property type="entry name" value="TETRATRICOPEPTIDE-LIKE HELICAL DOMAIN SUPERFAMILY, DYW DOMAIN-CONTAINING PROTEIN"/>
    <property type="match status" value="1"/>
</dbReference>
<dbReference type="Pfam" id="PF01535">
    <property type="entry name" value="PPR"/>
    <property type="match status" value="3"/>
</dbReference>
<protein>
    <submittedName>
        <fullName evidence="6">Pentatricopeptide repeat-containing protein At1g14470-like</fullName>
    </submittedName>
</protein>
<dbReference type="GeneID" id="109710362"/>
<keyword evidence="2" id="KW-0809">Transit peptide</keyword>
<dbReference type="Pfam" id="PF12854">
    <property type="entry name" value="PPR_1"/>
    <property type="match status" value="1"/>
</dbReference>
<reference evidence="5" key="1">
    <citation type="journal article" date="2015" name="Nat. Genet.">
        <title>The pineapple genome and the evolution of CAM photosynthesis.</title>
        <authorList>
            <person name="Ming R."/>
            <person name="VanBuren R."/>
            <person name="Wai C.M."/>
            <person name="Tang H."/>
            <person name="Schatz M.C."/>
            <person name="Bowers J.E."/>
            <person name="Lyons E."/>
            <person name="Wang M.L."/>
            <person name="Chen J."/>
            <person name="Biggers E."/>
            <person name="Zhang J."/>
            <person name="Huang L."/>
            <person name="Zhang L."/>
            <person name="Miao W."/>
            <person name="Zhang J."/>
            <person name="Ye Z."/>
            <person name="Miao C."/>
            <person name="Lin Z."/>
            <person name="Wang H."/>
            <person name="Zhou H."/>
            <person name="Yim W.C."/>
            <person name="Priest H.D."/>
            <person name="Zheng C."/>
            <person name="Woodhouse M."/>
            <person name="Edger P.P."/>
            <person name="Guyot R."/>
            <person name="Guo H.B."/>
            <person name="Guo H."/>
            <person name="Zheng G."/>
            <person name="Singh R."/>
            <person name="Sharma A."/>
            <person name="Min X."/>
            <person name="Zheng Y."/>
            <person name="Lee H."/>
            <person name="Gurtowski J."/>
            <person name="Sedlazeck F.J."/>
            <person name="Harkess A."/>
            <person name="McKain M.R."/>
            <person name="Liao Z."/>
            <person name="Fang J."/>
            <person name="Liu J."/>
            <person name="Zhang X."/>
            <person name="Zhang Q."/>
            <person name="Hu W."/>
            <person name="Qin Y."/>
            <person name="Wang K."/>
            <person name="Chen L.Y."/>
            <person name="Shirley N."/>
            <person name="Lin Y.R."/>
            <person name="Liu L.Y."/>
            <person name="Hernandez A.G."/>
            <person name="Wright C.L."/>
            <person name="Bulone V."/>
            <person name="Tuskan G.A."/>
            <person name="Heath K."/>
            <person name="Zee F."/>
            <person name="Moore P.H."/>
            <person name="Sunkar R."/>
            <person name="Leebens-Mack J.H."/>
            <person name="Mockler T."/>
            <person name="Bennetzen J.L."/>
            <person name="Freeling M."/>
            <person name="Sankoff D."/>
            <person name="Paterson A.H."/>
            <person name="Zhu X."/>
            <person name="Yang X."/>
            <person name="Smith J.A."/>
            <person name="Cushman J.C."/>
            <person name="Paull R.E."/>
            <person name="Yu Q."/>
        </authorList>
    </citation>
    <scope>NUCLEOTIDE SEQUENCE [LARGE SCALE GENOMIC DNA]</scope>
    <source>
        <strain evidence="5">cv. F153</strain>
    </source>
</reference>
<feature type="repeat" description="PPR" evidence="3">
    <location>
        <begin position="118"/>
        <end position="152"/>
    </location>
</feature>
<accession>A0A6P5EY24</accession>
<evidence type="ECO:0000256" key="3">
    <source>
        <dbReference type="PROSITE-ProRule" id="PRU00708"/>
    </source>
</evidence>
<feature type="repeat" description="PPR" evidence="3">
    <location>
        <begin position="282"/>
        <end position="317"/>
    </location>
</feature>
<name>A0A6P5EY24_ANACO</name>
<dbReference type="InterPro" id="IPR046849">
    <property type="entry name" value="E2_motif"/>
</dbReference>
<feature type="domain" description="DYW" evidence="4">
    <location>
        <begin position="594"/>
        <end position="686"/>
    </location>
</feature>
<feature type="repeat" description="PPR" evidence="3">
    <location>
        <begin position="87"/>
        <end position="117"/>
    </location>
</feature>
<dbReference type="Pfam" id="PF20431">
    <property type="entry name" value="E_motif"/>
    <property type="match status" value="1"/>
</dbReference>
<reference evidence="6" key="2">
    <citation type="submission" date="2025-08" db="UniProtKB">
        <authorList>
            <consortium name="RefSeq"/>
        </authorList>
    </citation>
    <scope>IDENTIFICATION</scope>
    <source>
        <tissue evidence="6">Leaf</tissue>
    </source>
</reference>
<evidence type="ECO:0000313" key="5">
    <source>
        <dbReference type="Proteomes" id="UP000515123"/>
    </source>
</evidence>
<evidence type="ECO:0000259" key="4">
    <source>
        <dbReference type="Pfam" id="PF14432"/>
    </source>
</evidence>
<proteinExistence type="predicted"/>
<keyword evidence="1" id="KW-0677">Repeat</keyword>
<dbReference type="FunFam" id="1.25.40.10:FF:000348">
    <property type="entry name" value="Pentatricopeptide repeat-containing protein chloroplastic"/>
    <property type="match status" value="1"/>
</dbReference>
<gene>
    <name evidence="6" type="primary">LOC109710362</name>
</gene>
<dbReference type="AlphaFoldDB" id="A0A6P5EY24"/>
<dbReference type="InterPro" id="IPR046960">
    <property type="entry name" value="PPR_At4g14850-like_plant"/>
</dbReference>
<keyword evidence="5" id="KW-1185">Reference proteome</keyword>
<feature type="repeat" description="PPR" evidence="3">
    <location>
        <begin position="384"/>
        <end position="418"/>
    </location>
</feature>
<dbReference type="Pfam" id="PF14432">
    <property type="entry name" value="DYW_deaminase"/>
    <property type="match status" value="1"/>
</dbReference>
<dbReference type="PROSITE" id="PS51375">
    <property type="entry name" value="PPR"/>
    <property type="match status" value="7"/>
</dbReference>
<dbReference type="Pfam" id="PF20430">
    <property type="entry name" value="Eplus_motif"/>
    <property type="match status" value="1"/>
</dbReference>
<dbReference type="InterPro" id="IPR002885">
    <property type="entry name" value="PPR_rpt"/>
</dbReference>
<organism evidence="5 6">
    <name type="scientific">Ananas comosus</name>
    <name type="common">Pineapple</name>
    <name type="synonym">Ananas ananas</name>
    <dbReference type="NCBI Taxonomy" id="4615"/>
    <lineage>
        <taxon>Eukaryota</taxon>
        <taxon>Viridiplantae</taxon>
        <taxon>Streptophyta</taxon>
        <taxon>Embryophyta</taxon>
        <taxon>Tracheophyta</taxon>
        <taxon>Spermatophyta</taxon>
        <taxon>Magnoliopsida</taxon>
        <taxon>Liliopsida</taxon>
        <taxon>Poales</taxon>
        <taxon>Bromeliaceae</taxon>
        <taxon>Bromelioideae</taxon>
        <taxon>Ananas</taxon>
    </lineage>
</organism>
<evidence type="ECO:0000256" key="2">
    <source>
        <dbReference type="ARBA" id="ARBA00022946"/>
    </source>
</evidence>
<dbReference type="GO" id="GO:0008270">
    <property type="term" value="F:zinc ion binding"/>
    <property type="evidence" value="ECO:0007669"/>
    <property type="project" value="InterPro"/>
</dbReference>
<dbReference type="Gramene" id="Aco004781.1.mrna1">
    <property type="protein sequence ID" value="Aco004781.1.mrna1.cds1"/>
    <property type="gene ID" value="Aco004781.1.path1"/>
</dbReference>
<dbReference type="Pfam" id="PF13041">
    <property type="entry name" value="PPR_2"/>
    <property type="match status" value="3"/>
</dbReference>
<dbReference type="GO" id="GO:0009451">
    <property type="term" value="P:RNA modification"/>
    <property type="evidence" value="ECO:0007669"/>
    <property type="project" value="InterPro"/>
</dbReference>
<feature type="repeat" description="PPR" evidence="3">
    <location>
        <begin position="251"/>
        <end position="281"/>
    </location>
</feature>
<sequence length="686" mass="76446">MRKHPFRILKHPINPSSRAPSTLAPAIRSLCGGGGAAVEAGAHARALKLGGAAAAAPRVRNALLNSYVRRGALDLAQKLFDEMPVRAPADWNSILSGYWKLGRKEKALELFDAMPVRNLISWTIMVTGFSRFGEVEEARKVFDAMPERNVVSWNAMLSGYAQNGVIEQALGLFCLLMDRSEVAPNETTWVTVLSACSMRGDIRFAESVLGALLKRQLHVNCFVKTALIDMFANCGSLETGRKVFAEMGDPNLASCNAMIAAYMREGDVTAAREIFDGMKVKDVISWNSMISGYARNGQWSVAIELFKEMVSVEGLRPDEITISSVLSACGHLGILHFGKWVVDYAKENKTRLSISGYNALIFMYSRCGVIEDAKRVFDEMTKRDVFSYNSMISGLAANGNGLEAIELMRAMEEECIEPDSVTYLGVLTACSHGGLPEEGRRVFNAIENPNVDHYACKVDLLCRAGRLDEARKVVDEMPMKPHAGLYGALLNAGRKYRNVNLGEFAAKELFKLEPENSGNYVLLSNIYASLGRWKDVDNIRRNMIARGVNKMVGCSWVEFNHVVHRFVVGDRSHHLSEEIYKVLQKLERKIRAMGYIPDKSCVLKDVDAEEKEEMVGTHSEKLTVAFGLLVFDTGQVIRVVKNLRICDDCHTFIKMISKIEGREIVVRDNNRFHQFSDGSCSCKDYW</sequence>
<dbReference type="InterPro" id="IPR011990">
    <property type="entry name" value="TPR-like_helical_dom_sf"/>
</dbReference>
<evidence type="ECO:0000256" key="1">
    <source>
        <dbReference type="ARBA" id="ARBA00022737"/>
    </source>
</evidence>
<evidence type="ECO:0000313" key="6">
    <source>
        <dbReference type="RefSeq" id="XP_020088464.1"/>
    </source>
</evidence>